<evidence type="ECO:0000256" key="1">
    <source>
        <dbReference type="SAM" id="MobiDB-lite"/>
    </source>
</evidence>
<keyword evidence="4" id="KW-1185">Reference proteome</keyword>
<feature type="compositionally biased region" description="Basic and acidic residues" evidence="1">
    <location>
        <begin position="189"/>
        <end position="203"/>
    </location>
</feature>
<dbReference type="Pfam" id="PF14015">
    <property type="entry name" value="DUF4231"/>
    <property type="match status" value="1"/>
</dbReference>
<evidence type="ECO:0000313" key="3">
    <source>
        <dbReference type="EMBL" id="RYU91637.1"/>
    </source>
</evidence>
<feature type="transmembrane region" description="Helical" evidence="2">
    <location>
        <begin position="35"/>
        <end position="55"/>
    </location>
</feature>
<feature type="region of interest" description="Disordered" evidence="1">
    <location>
        <begin position="144"/>
        <end position="203"/>
    </location>
</feature>
<dbReference type="Proteomes" id="UP000293331">
    <property type="component" value="Unassembled WGS sequence"/>
</dbReference>
<dbReference type="RefSeq" id="WP_129875894.1">
    <property type="nucleotide sequence ID" value="NZ_SEWG01000002.1"/>
</dbReference>
<keyword evidence="2" id="KW-0812">Transmembrane</keyword>
<feature type="compositionally biased region" description="Basic and acidic residues" evidence="1">
    <location>
        <begin position="149"/>
        <end position="161"/>
    </location>
</feature>
<feature type="transmembrane region" description="Helical" evidence="2">
    <location>
        <begin position="67"/>
        <end position="85"/>
    </location>
</feature>
<keyword evidence="2" id="KW-1133">Transmembrane helix</keyword>
<dbReference type="OrthoDB" id="9791874at2"/>
<dbReference type="AlphaFoldDB" id="A0A4Q5LQH4"/>
<accession>A0A4Q5LQH4</accession>
<gene>
    <name evidence="3" type="ORF">EWM62_06775</name>
</gene>
<comment type="caution">
    <text evidence="3">The sequence shown here is derived from an EMBL/GenBank/DDBJ whole genome shotgun (WGS) entry which is preliminary data.</text>
</comment>
<evidence type="ECO:0000313" key="4">
    <source>
        <dbReference type="Proteomes" id="UP000293331"/>
    </source>
</evidence>
<dbReference type="NCBIfam" id="NF033634">
    <property type="entry name" value="SLATT_1"/>
    <property type="match status" value="1"/>
</dbReference>
<protein>
    <submittedName>
        <fullName evidence="3">DUF4231 domain-containing protein</fullName>
    </submittedName>
</protein>
<name>A0A4Q5LQH4_9SPHI</name>
<organism evidence="3 4">
    <name type="scientific">Mucilaginibacter terrigena</name>
    <dbReference type="NCBI Taxonomy" id="2492395"/>
    <lineage>
        <taxon>Bacteria</taxon>
        <taxon>Pseudomonadati</taxon>
        <taxon>Bacteroidota</taxon>
        <taxon>Sphingobacteriia</taxon>
        <taxon>Sphingobacteriales</taxon>
        <taxon>Sphingobacteriaceae</taxon>
        <taxon>Mucilaginibacter</taxon>
    </lineage>
</organism>
<proteinExistence type="predicted"/>
<evidence type="ECO:0000256" key="2">
    <source>
        <dbReference type="SAM" id="Phobius"/>
    </source>
</evidence>
<sequence length="203" mass="22911">MDKILFDKYVQERYIKQMEYYSNSSAKNQSKYNKFQWVLIILSALTPVFAALGGFKTKIISGNEDILNLLVIIVSVIVAILTTGLKTFNYQELWASYRSTYELLKPEIHYYNFNVGPYGAAGVDKESLFVTRVEGILNSEHVNWPAAKKQADKNDKPKDNGEENPPEKAPPTRQEAGQPAINLAPPQTDEEKPGNDEILPDKV</sequence>
<dbReference type="EMBL" id="SEWG01000002">
    <property type="protein sequence ID" value="RYU91637.1"/>
    <property type="molecule type" value="Genomic_DNA"/>
</dbReference>
<keyword evidence="2" id="KW-0472">Membrane</keyword>
<dbReference type="InterPro" id="IPR025325">
    <property type="entry name" value="DUF4231"/>
</dbReference>
<reference evidence="3 4" key="1">
    <citation type="submission" date="2019-02" db="EMBL/GenBank/DDBJ databases">
        <title>Bacterial novel species Mucilaginibacter sp. 17JY9-4 isolated from soil.</title>
        <authorList>
            <person name="Jung H.-Y."/>
        </authorList>
    </citation>
    <scope>NUCLEOTIDE SEQUENCE [LARGE SCALE GENOMIC DNA]</scope>
    <source>
        <strain evidence="3 4">17JY9-4</strain>
    </source>
</reference>